<dbReference type="KEGG" id="nzl:D0T92_01575"/>
<evidence type="ECO:0000313" key="2">
    <source>
        <dbReference type="Proteomes" id="UP000325713"/>
    </source>
</evidence>
<proteinExistence type="predicted"/>
<protein>
    <submittedName>
        <fullName evidence="1">Uncharacterized protein</fullName>
    </submittedName>
</protein>
<keyword evidence="2" id="KW-1185">Reference proteome</keyword>
<accession>A0A5J6Q1N0</accession>
<dbReference type="Proteomes" id="UP000325713">
    <property type="component" value="Chromosome"/>
</dbReference>
<dbReference type="EMBL" id="CP031700">
    <property type="protein sequence ID" value="QEY27102.1"/>
    <property type="molecule type" value="Genomic_DNA"/>
</dbReference>
<reference evidence="1 2" key="1">
    <citation type="submission" date="2018-08" db="EMBL/GenBank/DDBJ databases">
        <title>Neisseria zalophi ATCC BAA-2455 complete genome.</title>
        <authorList>
            <person name="Veseli I.A."/>
            <person name="Buttler R."/>
            <person name="Mascarenhas dos Santos A.C."/>
            <person name="Pombert J.-F."/>
        </authorList>
    </citation>
    <scope>NUCLEOTIDE SEQUENCE [LARGE SCALE GENOMIC DNA]</scope>
    <source>
        <strain evidence="1 2">ATCC BAA-2455</strain>
    </source>
</reference>
<gene>
    <name evidence="1" type="ORF">D0T92_01575</name>
</gene>
<evidence type="ECO:0000313" key="1">
    <source>
        <dbReference type="EMBL" id="QEY27102.1"/>
    </source>
</evidence>
<organism evidence="1 2">
    <name type="scientific">Neisseria zalophi</name>
    <dbReference type="NCBI Taxonomy" id="640030"/>
    <lineage>
        <taxon>Bacteria</taxon>
        <taxon>Pseudomonadati</taxon>
        <taxon>Pseudomonadota</taxon>
        <taxon>Betaproteobacteria</taxon>
        <taxon>Neisseriales</taxon>
        <taxon>Neisseriaceae</taxon>
        <taxon>Neisseria</taxon>
    </lineage>
</organism>
<dbReference type="AlphaFoldDB" id="A0A5J6Q1N0"/>
<name>A0A5J6Q1N0_9NEIS</name>
<sequence length="63" mass="7014">MRFALGFPAQGNRRYGHGVSFFQVCSGAMSLTCRAASAMFAAAVWFRPSESFRRPEGKFSQFV</sequence>